<dbReference type="PROSITE" id="PS50125">
    <property type="entry name" value="GUANYLATE_CYCLASE_2"/>
    <property type="match status" value="1"/>
</dbReference>
<dbReference type="InterPro" id="IPR029787">
    <property type="entry name" value="Nucleotide_cyclase"/>
</dbReference>
<keyword evidence="4" id="KW-1185">Reference proteome</keyword>
<feature type="region of interest" description="Disordered" evidence="1">
    <location>
        <begin position="1"/>
        <end position="20"/>
    </location>
</feature>
<organism evidence="3 4">
    <name type="scientific">Arcanobacterium hippocoleae</name>
    <dbReference type="NCBI Taxonomy" id="149017"/>
    <lineage>
        <taxon>Bacteria</taxon>
        <taxon>Bacillati</taxon>
        <taxon>Actinomycetota</taxon>
        <taxon>Actinomycetes</taxon>
        <taxon>Actinomycetales</taxon>
        <taxon>Actinomycetaceae</taxon>
        <taxon>Arcanobacterium</taxon>
    </lineage>
</organism>
<dbReference type="CDD" id="cd07302">
    <property type="entry name" value="CHD"/>
    <property type="match status" value="1"/>
</dbReference>
<dbReference type="InterPro" id="IPR001054">
    <property type="entry name" value="A/G_cyclase"/>
</dbReference>
<evidence type="ECO:0000259" key="2">
    <source>
        <dbReference type="PROSITE" id="PS50125"/>
    </source>
</evidence>
<proteinExistence type="predicted"/>
<dbReference type="EC" id="4.6.1.1" evidence="3"/>
<sequence>MSELANSQETPREPRQRIQPTTVENHVVRLLGGAAKCSLKQAAEVLGCSTDSIRRFWRSMGFPGIVNPDKKLFTDYDLDVIRAHFQMREDGLADFDTLNSLIRAQSHLADRMVLWQHEALVEEFEGRYGIDEISARYMLLDKIDQYEEFLTYQMKYAWRRHLAALLRRSETELDQQLDGTQGQMPLKRALGFVDLVSFTHRSGELSPHALVDFIQTFEFTCRDVISTHGARVVKMVGDAVLYIADDIATGIASVDGIVESLRENPYMPDVRASLVWGGVVSRFGDVFGPKVNLASRLCNVAPLNGILVDYETARKLRSLDPDAFEISPYEIPELQGIGNIEAAQVQVLRREVKSE</sequence>
<evidence type="ECO:0000256" key="1">
    <source>
        <dbReference type="SAM" id="MobiDB-lite"/>
    </source>
</evidence>
<dbReference type="SUPFAM" id="SSF55073">
    <property type="entry name" value="Nucleotide cyclase"/>
    <property type="match status" value="1"/>
</dbReference>
<keyword evidence="3" id="KW-0456">Lyase</keyword>
<accession>A0ABU1T3I5</accession>
<gene>
    <name evidence="3" type="ORF">J2S36_001491</name>
</gene>
<dbReference type="RefSeq" id="WP_309957034.1">
    <property type="nucleotide sequence ID" value="NZ_CP136414.1"/>
</dbReference>
<feature type="domain" description="Guanylate cyclase" evidence="2">
    <location>
        <begin position="189"/>
        <end position="298"/>
    </location>
</feature>
<comment type="caution">
    <text evidence="3">The sequence shown here is derived from an EMBL/GenBank/DDBJ whole genome shotgun (WGS) entry which is preliminary data.</text>
</comment>
<dbReference type="GO" id="GO:0004016">
    <property type="term" value="F:adenylate cyclase activity"/>
    <property type="evidence" value="ECO:0007669"/>
    <property type="project" value="UniProtKB-EC"/>
</dbReference>
<protein>
    <submittedName>
        <fullName evidence="3">Adenylate cyclase</fullName>
        <ecNumber evidence="3">4.6.1.1</ecNumber>
    </submittedName>
</protein>
<dbReference type="Gene3D" id="3.30.70.1230">
    <property type="entry name" value="Nucleotide cyclase"/>
    <property type="match status" value="1"/>
</dbReference>
<dbReference type="SMART" id="SM00044">
    <property type="entry name" value="CYCc"/>
    <property type="match status" value="1"/>
</dbReference>
<evidence type="ECO:0000313" key="4">
    <source>
        <dbReference type="Proteomes" id="UP001266099"/>
    </source>
</evidence>
<evidence type="ECO:0000313" key="3">
    <source>
        <dbReference type="EMBL" id="MDR6939948.1"/>
    </source>
</evidence>
<name>A0ABU1T3I5_9ACTO</name>
<dbReference type="Proteomes" id="UP001266099">
    <property type="component" value="Unassembled WGS sequence"/>
</dbReference>
<dbReference type="EMBL" id="JAVDUJ010000001">
    <property type="protein sequence ID" value="MDR6939948.1"/>
    <property type="molecule type" value="Genomic_DNA"/>
</dbReference>
<reference evidence="3 4" key="1">
    <citation type="submission" date="2023-07" db="EMBL/GenBank/DDBJ databases">
        <title>Sequencing the genomes of 1000 actinobacteria strains.</title>
        <authorList>
            <person name="Klenk H.-P."/>
        </authorList>
    </citation>
    <scope>NUCLEOTIDE SEQUENCE [LARGE SCALE GENOMIC DNA]</scope>
    <source>
        <strain evidence="3 4">DSM 15539</strain>
    </source>
</reference>